<feature type="compositionally biased region" description="Polar residues" evidence="1">
    <location>
        <begin position="660"/>
        <end position="670"/>
    </location>
</feature>
<feature type="region of interest" description="Disordered" evidence="1">
    <location>
        <begin position="104"/>
        <end position="161"/>
    </location>
</feature>
<comment type="caution">
    <text evidence="3">The sequence shown here is derived from an EMBL/GenBank/DDBJ whole genome shotgun (WGS) entry which is preliminary data.</text>
</comment>
<dbReference type="PANTHER" id="PTHR23092:SF15">
    <property type="entry name" value="INACTIVE NON-CANONICAL POLY(A) RNA POLYMERASE PROTEIN TRF4-2-RELATED"/>
    <property type="match status" value="1"/>
</dbReference>
<dbReference type="InterPro" id="IPR043519">
    <property type="entry name" value="NT_sf"/>
</dbReference>
<evidence type="ECO:0000256" key="1">
    <source>
        <dbReference type="SAM" id="MobiDB-lite"/>
    </source>
</evidence>
<feature type="compositionally biased region" description="Low complexity" evidence="1">
    <location>
        <begin position="141"/>
        <end position="153"/>
    </location>
</feature>
<dbReference type="Pfam" id="PF22600">
    <property type="entry name" value="MTPAP-like_central"/>
    <property type="match status" value="1"/>
</dbReference>
<dbReference type="Proteomes" id="UP001165090">
    <property type="component" value="Unassembled WGS sequence"/>
</dbReference>
<feature type="domain" description="Poly(A) RNA polymerase mitochondrial-like central palm" evidence="2">
    <location>
        <begin position="279"/>
        <end position="416"/>
    </location>
</feature>
<dbReference type="EMBL" id="BSDZ01000025">
    <property type="protein sequence ID" value="GLI65792.1"/>
    <property type="molecule type" value="Genomic_DNA"/>
</dbReference>
<keyword evidence="4" id="KW-1185">Reference proteome</keyword>
<dbReference type="InterPro" id="IPR045862">
    <property type="entry name" value="Trf4-like"/>
</dbReference>
<feature type="compositionally biased region" description="Low complexity" evidence="1">
    <location>
        <begin position="226"/>
        <end position="249"/>
    </location>
</feature>
<dbReference type="InterPro" id="IPR054708">
    <property type="entry name" value="MTPAP-like_central"/>
</dbReference>
<evidence type="ECO:0000313" key="3">
    <source>
        <dbReference type="EMBL" id="GLI65792.1"/>
    </source>
</evidence>
<organism evidence="3 4">
    <name type="scientific">Volvox africanus</name>
    <dbReference type="NCBI Taxonomy" id="51714"/>
    <lineage>
        <taxon>Eukaryota</taxon>
        <taxon>Viridiplantae</taxon>
        <taxon>Chlorophyta</taxon>
        <taxon>core chlorophytes</taxon>
        <taxon>Chlorophyceae</taxon>
        <taxon>CS clade</taxon>
        <taxon>Chlamydomonadales</taxon>
        <taxon>Volvocaceae</taxon>
        <taxon>Volvox</taxon>
    </lineage>
</organism>
<dbReference type="CDD" id="cd05402">
    <property type="entry name" value="NT_PAP_TUTase"/>
    <property type="match status" value="1"/>
</dbReference>
<name>A0ABQ5S790_9CHLO</name>
<evidence type="ECO:0000259" key="2">
    <source>
        <dbReference type="Pfam" id="PF22600"/>
    </source>
</evidence>
<feature type="region of interest" description="Disordered" evidence="1">
    <location>
        <begin position="218"/>
        <end position="249"/>
    </location>
</feature>
<gene>
    <name evidence="3" type="ORF">VaNZ11_009411</name>
</gene>
<dbReference type="SUPFAM" id="SSF81631">
    <property type="entry name" value="PAP/OAS1 substrate-binding domain"/>
    <property type="match status" value="1"/>
</dbReference>
<feature type="compositionally biased region" description="Acidic residues" evidence="1">
    <location>
        <begin position="645"/>
        <end position="655"/>
    </location>
</feature>
<dbReference type="PANTHER" id="PTHR23092">
    <property type="entry name" value="POLY(A) RNA POLYMERASE"/>
    <property type="match status" value="1"/>
</dbReference>
<feature type="compositionally biased region" description="Low complexity" evidence="1">
    <location>
        <begin position="104"/>
        <end position="114"/>
    </location>
</feature>
<feature type="region of interest" description="Disordered" evidence="1">
    <location>
        <begin position="622"/>
        <end position="670"/>
    </location>
</feature>
<dbReference type="Gene3D" id="3.30.460.10">
    <property type="entry name" value="Beta Polymerase, domain 2"/>
    <property type="match status" value="1"/>
</dbReference>
<reference evidence="3 4" key="1">
    <citation type="journal article" date="2023" name="IScience">
        <title>Expanded male sex-determining region conserved during the evolution of homothallism in the green alga Volvox.</title>
        <authorList>
            <person name="Yamamoto K."/>
            <person name="Matsuzaki R."/>
            <person name="Mahakham W."/>
            <person name="Heman W."/>
            <person name="Sekimoto H."/>
            <person name="Kawachi M."/>
            <person name="Minakuchi Y."/>
            <person name="Toyoda A."/>
            <person name="Nozaki H."/>
        </authorList>
    </citation>
    <scope>NUCLEOTIDE SEQUENCE [LARGE SCALE GENOMIC DNA]</scope>
    <source>
        <strain evidence="3 4">NIES-4468</strain>
    </source>
</reference>
<protein>
    <recommendedName>
        <fullName evidence="2">Poly(A) RNA polymerase mitochondrial-like central palm domain-containing protein</fullName>
    </recommendedName>
</protein>
<accession>A0ABQ5S790</accession>
<sequence>MLPAPGFLPYPAMGCSGAVSASARLACASCPASTPRGRPISASAPCTATVAPSQGHFFGQPPSPDVSPGQMHPGLLHLRRAALGPCPPRLRALVRTAAGGGRVADAAASPAASSTGERVAQLSEGSASSGRHISFRRPTLSSSSSANVSANSGGSSGIGPVRSLARQDVARTCAAATPTSAATASLTSPLEAKAMVAVAPLPLGSRYRQLCTQANASGQSGEAAKKQQSQDQQKQSQKAPSAAGSSTNQAAAAASDVAVTAAAPSQLQSASTVRYSPLHYNIEEFCSRVVPTEGEKRQRMEVVAAIRAGVRKVWPNARHVELQVFGSFANGLSTWNSDLDLVVTGVMEPDRVSGGYEPGDRAKITARLRKIADALNRAKNIDILRQQLIPRARIPILKLWTKSRVCVDVSVSDDSGPRAARYMVQQCRAFPPVKPLVLVLKTYLKACRLNEVNSGGLSSYSLTNMVIAHLQEELKSGHDISDLGETLYTFLLRYGEEHDYSAQAVSVGSGGIVSKMSLGCAMESARQAAASMGSYDGAVSWNERLFVDCPLTGRDVSNGTYRIDLVKGAFQQAARRLEAMAQGRRITDTSINYLQALFDVNRALKRSYPDPHEPYEDEYLKVIGRSGDEEDREELTLGGGADMDGNGDDDDLDGDYLERSPTTAGAQNRR</sequence>
<dbReference type="SUPFAM" id="SSF81301">
    <property type="entry name" value="Nucleotidyltransferase"/>
    <property type="match status" value="1"/>
</dbReference>
<evidence type="ECO:0000313" key="4">
    <source>
        <dbReference type="Proteomes" id="UP001165090"/>
    </source>
</evidence>
<dbReference type="Gene3D" id="1.10.1410.10">
    <property type="match status" value="1"/>
</dbReference>
<proteinExistence type="predicted"/>